<dbReference type="Proteomes" id="UP000604046">
    <property type="component" value="Unassembled WGS sequence"/>
</dbReference>
<comment type="caution">
    <text evidence="2">The sequence shown here is derived from an EMBL/GenBank/DDBJ whole genome shotgun (WGS) entry which is preliminary data.</text>
</comment>
<dbReference type="AlphaFoldDB" id="A0A812LK00"/>
<reference evidence="2" key="1">
    <citation type="submission" date="2021-02" db="EMBL/GenBank/DDBJ databases">
        <authorList>
            <person name="Dougan E. K."/>
            <person name="Rhodes N."/>
            <person name="Thang M."/>
            <person name="Chan C."/>
        </authorList>
    </citation>
    <scope>NUCLEOTIDE SEQUENCE</scope>
</reference>
<evidence type="ECO:0000313" key="3">
    <source>
        <dbReference type="Proteomes" id="UP000604046"/>
    </source>
</evidence>
<feature type="region of interest" description="Disordered" evidence="1">
    <location>
        <begin position="94"/>
        <end position="133"/>
    </location>
</feature>
<evidence type="ECO:0000313" key="2">
    <source>
        <dbReference type="EMBL" id="CAE7241984.1"/>
    </source>
</evidence>
<evidence type="ECO:0000256" key="1">
    <source>
        <dbReference type="SAM" id="MobiDB-lite"/>
    </source>
</evidence>
<proteinExistence type="predicted"/>
<organism evidence="2 3">
    <name type="scientific">Symbiodinium natans</name>
    <dbReference type="NCBI Taxonomy" id="878477"/>
    <lineage>
        <taxon>Eukaryota</taxon>
        <taxon>Sar</taxon>
        <taxon>Alveolata</taxon>
        <taxon>Dinophyceae</taxon>
        <taxon>Suessiales</taxon>
        <taxon>Symbiodiniaceae</taxon>
        <taxon>Symbiodinium</taxon>
    </lineage>
</organism>
<sequence length="133" mass="14159">MSVHHCRSTVLAPVQTHEENARLWERLPPLSFGKLEASAHVCCVVSLSIVSRGKHRTVLQADLSAASLQNSVCPTGRTVLADVNVATGCARCPRSVPSEHGSPTGIAAKPQAPLSKKSTQNPEHPGDCRVDLH</sequence>
<gene>
    <name evidence="2" type="ORF">SNAT2548_LOCUS11030</name>
</gene>
<dbReference type="EMBL" id="CAJNDS010000957">
    <property type="protein sequence ID" value="CAE7241984.1"/>
    <property type="molecule type" value="Genomic_DNA"/>
</dbReference>
<protein>
    <submittedName>
        <fullName evidence="2">Uncharacterized protein</fullName>
    </submittedName>
</protein>
<name>A0A812LK00_9DINO</name>
<keyword evidence="3" id="KW-1185">Reference proteome</keyword>
<feature type="compositionally biased region" description="Basic and acidic residues" evidence="1">
    <location>
        <begin position="124"/>
        <end position="133"/>
    </location>
</feature>
<accession>A0A812LK00</accession>